<protein>
    <submittedName>
        <fullName evidence="8">Unannotated protein</fullName>
    </submittedName>
</protein>
<evidence type="ECO:0000256" key="2">
    <source>
        <dbReference type="ARBA" id="ARBA00022723"/>
    </source>
</evidence>
<name>A0A6J6DR12_9ZZZZ</name>
<dbReference type="InterPro" id="IPR036922">
    <property type="entry name" value="Rieske_2Fe-2S_sf"/>
</dbReference>
<accession>A0A6J6DR12</accession>
<dbReference type="InterPro" id="IPR014349">
    <property type="entry name" value="Rieske_Fe-S_prot"/>
</dbReference>
<gene>
    <name evidence="8" type="ORF">UFOPK1639_00760</name>
</gene>
<dbReference type="AlphaFoldDB" id="A0A6J6DR12"/>
<dbReference type="CDD" id="cd03467">
    <property type="entry name" value="Rieske"/>
    <property type="match status" value="1"/>
</dbReference>
<dbReference type="PROSITE" id="PS51296">
    <property type="entry name" value="RIESKE"/>
    <property type="match status" value="1"/>
</dbReference>
<dbReference type="SUPFAM" id="SSF50022">
    <property type="entry name" value="ISP domain"/>
    <property type="match status" value="1"/>
</dbReference>
<feature type="domain" description="Rieske" evidence="7">
    <location>
        <begin position="47"/>
        <end position="141"/>
    </location>
</feature>
<keyword evidence="4" id="KW-0411">Iron-sulfur</keyword>
<evidence type="ECO:0000259" key="7">
    <source>
        <dbReference type="PROSITE" id="PS51296"/>
    </source>
</evidence>
<evidence type="ECO:0000256" key="5">
    <source>
        <dbReference type="ARBA" id="ARBA00023157"/>
    </source>
</evidence>
<dbReference type="GO" id="GO:0046872">
    <property type="term" value="F:metal ion binding"/>
    <property type="evidence" value="ECO:0007669"/>
    <property type="project" value="UniProtKB-KW"/>
</dbReference>
<dbReference type="PRINTS" id="PR00162">
    <property type="entry name" value="RIESKE"/>
</dbReference>
<keyword evidence="3" id="KW-0408">Iron</keyword>
<keyword evidence="1" id="KW-0001">2Fe-2S</keyword>
<dbReference type="PANTHER" id="PTHR10134">
    <property type="entry name" value="CYTOCHROME B-C1 COMPLEX SUBUNIT RIESKE, MITOCHONDRIAL"/>
    <property type="match status" value="1"/>
</dbReference>
<sequence>MVSRRAVIASAVGVSAVTALAACAPQAEVQPGATESEAPAQNASAAVEVCKTTDIPVGSGKKFDVSGTPILITHPSQDVFRAFSAVCTHAGFVMSNVSNSEIVCDNHGAVYNADDGSVIKGPAQRALGKITVEVQGDAVLVSF</sequence>
<evidence type="ECO:0000256" key="1">
    <source>
        <dbReference type="ARBA" id="ARBA00022714"/>
    </source>
</evidence>
<evidence type="ECO:0000256" key="6">
    <source>
        <dbReference type="ARBA" id="ARBA00034078"/>
    </source>
</evidence>
<keyword evidence="5" id="KW-1015">Disulfide bond</keyword>
<proteinExistence type="predicted"/>
<dbReference type="Gene3D" id="2.102.10.10">
    <property type="entry name" value="Rieske [2Fe-2S] iron-sulphur domain"/>
    <property type="match status" value="1"/>
</dbReference>
<dbReference type="InterPro" id="IPR017941">
    <property type="entry name" value="Rieske_2Fe-2S"/>
</dbReference>
<keyword evidence="2" id="KW-0479">Metal-binding</keyword>
<comment type="cofactor">
    <cofactor evidence="6">
        <name>[2Fe-2S] cluster</name>
        <dbReference type="ChEBI" id="CHEBI:190135"/>
    </cofactor>
</comment>
<dbReference type="PROSITE" id="PS51257">
    <property type="entry name" value="PROKAR_LIPOPROTEIN"/>
    <property type="match status" value="1"/>
</dbReference>
<evidence type="ECO:0000256" key="3">
    <source>
        <dbReference type="ARBA" id="ARBA00023004"/>
    </source>
</evidence>
<dbReference type="GO" id="GO:0051537">
    <property type="term" value="F:2 iron, 2 sulfur cluster binding"/>
    <property type="evidence" value="ECO:0007669"/>
    <property type="project" value="UniProtKB-KW"/>
</dbReference>
<evidence type="ECO:0000256" key="4">
    <source>
        <dbReference type="ARBA" id="ARBA00023014"/>
    </source>
</evidence>
<organism evidence="8">
    <name type="scientific">freshwater metagenome</name>
    <dbReference type="NCBI Taxonomy" id="449393"/>
    <lineage>
        <taxon>unclassified sequences</taxon>
        <taxon>metagenomes</taxon>
        <taxon>ecological metagenomes</taxon>
    </lineage>
</organism>
<evidence type="ECO:0000313" key="8">
    <source>
        <dbReference type="EMBL" id="CAB4566552.1"/>
    </source>
</evidence>
<dbReference type="EMBL" id="CAEZTH010000092">
    <property type="protein sequence ID" value="CAB4566552.1"/>
    <property type="molecule type" value="Genomic_DNA"/>
</dbReference>
<reference evidence="8" key="1">
    <citation type="submission" date="2020-05" db="EMBL/GenBank/DDBJ databases">
        <authorList>
            <person name="Chiriac C."/>
            <person name="Salcher M."/>
            <person name="Ghai R."/>
            <person name="Kavagutti S V."/>
        </authorList>
    </citation>
    <scope>NUCLEOTIDE SEQUENCE</scope>
</reference>
<dbReference type="InterPro" id="IPR005805">
    <property type="entry name" value="Rieske_Fe-S_prot_C"/>
</dbReference>
<dbReference type="Pfam" id="PF00355">
    <property type="entry name" value="Rieske"/>
    <property type="match status" value="1"/>
</dbReference>
<dbReference type="GO" id="GO:0016020">
    <property type="term" value="C:membrane"/>
    <property type="evidence" value="ECO:0007669"/>
    <property type="project" value="InterPro"/>
</dbReference>